<comment type="caution">
    <text evidence="2">The sequence shown here is derived from an EMBL/GenBank/DDBJ whole genome shotgun (WGS) entry which is preliminary data.</text>
</comment>
<dbReference type="GeneID" id="84663582"/>
<evidence type="ECO:0000313" key="1">
    <source>
        <dbReference type="EMBL" id="MDV7023165.1"/>
    </source>
</evidence>
<gene>
    <name evidence="2" type="ORF">EGT71_07730</name>
    <name evidence="1" type="ORF">R4P48_10805</name>
</gene>
<dbReference type="InterPro" id="IPR024753">
    <property type="entry name" value="AriR"/>
</dbReference>
<proteinExistence type="predicted"/>
<name>A0A427V3S4_9ENTR</name>
<organism evidence="2 3">
    <name type="scientific">Atlantibacter subterraneus</name>
    <dbReference type="NCBI Taxonomy" id="255519"/>
    <lineage>
        <taxon>Bacteria</taxon>
        <taxon>Pseudomonadati</taxon>
        <taxon>Pseudomonadota</taxon>
        <taxon>Gammaproteobacteria</taxon>
        <taxon>Enterobacterales</taxon>
        <taxon>Enterobacteriaceae</taxon>
        <taxon>Atlantibacter</taxon>
    </lineage>
</organism>
<dbReference type="Proteomes" id="UP000275331">
    <property type="component" value="Unassembled WGS sequence"/>
</dbReference>
<dbReference type="GO" id="GO:0071468">
    <property type="term" value="P:cellular response to acidic pH"/>
    <property type="evidence" value="ECO:0007669"/>
    <property type="project" value="InterPro"/>
</dbReference>
<sequence length="88" mass="9723">MIQESNAYINMPDNALTSYFRNAGDMLAEESMLLGSVVNSIIVSQELLTNKAIILRLMAALKTTEDAVKGDIIRKTLEIVVNHTIDDI</sequence>
<dbReference type="AlphaFoldDB" id="A0A427V3S4"/>
<dbReference type="Gene3D" id="1.20.5.5260">
    <property type="match status" value="1"/>
</dbReference>
<reference evidence="1 4" key="2">
    <citation type="submission" date="2023-10" db="EMBL/GenBank/DDBJ databases">
        <authorList>
            <person name="Dale J."/>
        </authorList>
    </citation>
    <scope>NUCLEOTIDE SEQUENCE [LARGE SCALE GENOMIC DNA]</scope>
    <source>
        <strain evidence="1 4">2023EL-00970</strain>
    </source>
</reference>
<reference evidence="2 3" key="1">
    <citation type="submission" date="2018-10" db="EMBL/GenBank/DDBJ databases">
        <title>Transmission dynamics of multidrug resistant bacteria on intensive care unit surfaces.</title>
        <authorList>
            <person name="D'Souza A.W."/>
            <person name="Potter R.F."/>
            <person name="Wallace M."/>
            <person name="Shupe A."/>
            <person name="Patel S."/>
            <person name="Sun S."/>
            <person name="Gul D."/>
            <person name="Kwon J.H."/>
            <person name="Andleeb S."/>
            <person name="Burnham C.-A.D."/>
            <person name="Dantas G."/>
        </authorList>
    </citation>
    <scope>NUCLEOTIDE SEQUENCE [LARGE SCALE GENOMIC DNA]</scope>
    <source>
        <strain evidence="2 3">AS_373</strain>
    </source>
</reference>
<dbReference type="EMBL" id="JAWLOF010000006">
    <property type="protein sequence ID" value="MDV7023165.1"/>
    <property type="molecule type" value="Genomic_DNA"/>
</dbReference>
<accession>A0A427V3S4</accession>
<keyword evidence="4" id="KW-1185">Reference proteome</keyword>
<dbReference type="EMBL" id="RHXB01000004">
    <property type="protein sequence ID" value="RSE27417.1"/>
    <property type="molecule type" value="Genomic_DNA"/>
</dbReference>
<dbReference type="RefSeq" id="WP_125293157.1">
    <property type="nucleotide sequence ID" value="NZ_CP100494.1"/>
</dbReference>
<evidence type="ECO:0000313" key="2">
    <source>
        <dbReference type="EMBL" id="RSE27417.1"/>
    </source>
</evidence>
<dbReference type="OrthoDB" id="6424319at2"/>
<dbReference type="Pfam" id="PF10798">
    <property type="entry name" value="YmgB"/>
    <property type="match status" value="1"/>
</dbReference>
<protein>
    <submittedName>
        <fullName evidence="1">Biofilm development regulator YmgB/AriR family protein</fullName>
    </submittedName>
    <submittedName>
        <fullName evidence="2">Two-component-system connector protein AriR</fullName>
    </submittedName>
</protein>
<evidence type="ECO:0000313" key="4">
    <source>
        <dbReference type="Proteomes" id="UP001187066"/>
    </source>
</evidence>
<dbReference type="Proteomes" id="UP001187066">
    <property type="component" value="Unassembled WGS sequence"/>
</dbReference>
<evidence type="ECO:0000313" key="3">
    <source>
        <dbReference type="Proteomes" id="UP000275331"/>
    </source>
</evidence>